<dbReference type="EMBL" id="CBSW010000250">
    <property type="protein sequence ID" value="CDG98682.1"/>
    <property type="molecule type" value="Genomic_DNA"/>
</dbReference>
<organism evidence="2">
    <name type="scientific">Xenorhabdus bovienii str. puntauvense</name>
    <dbReference type="NCBI Taxonomy" id="1398201"/>
    <lineage>
        <taxon>Bacteria</taxon>
        <taxon>Pseudomonadati</taxon>
        <taxon>Pseudomonadota</taxon>
        <taxon>Gammaproteobacteria</taxon>
        <taxon>Enterobacterales</taxon>
        <taxon>Morganellaceae</taxon>
        <taxon>Xenorhabdus</taxon>
    </lineage>
</organism>
<evidence type="ECO:0000256" key="1">
    <source>
        <dbReference type="SAM" id="MobiDB-lite"/>
    </source>
</evidence>
<sequence>MKVRYKDISHDEPRTTQEKMDDWLNSNKDQIQIINIETLMRIEERGRLGYLKPDYIRIWFYEKQ</sequence>
<dbReference type="RefSeq" id="WP_038204935.1">
    <property type="nucleotide sequence ID" value="NZ_CAWLWN010000044.1"/>
</dbReference>
<comment type="caution">
    <text evidence="2">The sequence shown here is derived from an EMBL/GenBank/DDBJ whole genome shotgun (WGS) entry which is preliminary data.</text>
</comment>
<gene>
    <name evidence="2" type="ORF">XBP1_460001</name>
</gene>
<protein>
    <submittedName>
        <fullName evidence="2">Uncharacterized protein</fullName>
    </submittedName>
</protein>
<evidence type="ECO:0000313" key="2">
    <source>
        <dbReference type="EMBL" id="CDG98682.1"/>
    </source>
</evidence>
<name>A0A077NK64_XENBV</name>
<feature type="region of interest" description="Disordered" evidence="1">
    <location>
        <begin position="1"/>
        <end position="22"/>
    </location>
</feature>
<accession>A0A077NK64</accession>
<dbReference type="Proteomes" id="UP000028511">
    <property type="component" value="Unassembled WGS sequence"/>
</dbReference>
<proteinExistence type="predicted"/>
<dbReference type="HOGENOM" id="CLU_2866789_0_0_6"/>
<dbReference type="AlphaFoldDB" id="A0A077NK64"/>
<reference evidence="2" key="1">
    <citation type="submission" date="2013-07" db="EMBL/GenBank/DDBJ databases">
        <title>Sub-species coevolution in mutualistic symbiosis.</title>
        <authorList>
            <person name="Murfin K."/>
            <person name="Klassen J."/>
            <person name="Lee M."/>
            <person name="Forst S."/>
            <person name="Stock P."/>
            <person name="Goodrich-Blair H."/>
        </authorList>
    </citation>
    <scope>NUCLEOTIDE SEQUENCE [LARGE SCALE GENOMIC DNA]</scope>
    <source>
        <strain evidence="2">Puntauvense</strain>
    </source>
</reference>